<keyword evidence="6" id="KW-0414">Isoprene biosynthesis</keyword>
<dbReference type="SFLD" id="SFLDG01017">
    <property type="entry name" value="Polyprenyl_Transferase_Like"/>
    <property type="match status" value="1"/>
</dbReference>
<dbReference type="Pfam" id="PF00348">
    <property type="entry name" value="polyprenyl_synt"/>
    <property type="match status" value="1"/>
</dbReference>
<evidence type="ECO:0000256" key="6">
    <source>
        <dbReference type="ARBA" id="ARBA00023229"/>
    </source>
</evidence>
<evidence type="ECO:0000256" key="9">
    <source>
        <dbReference type="SAM" id="MobiDB-lite"/>
    </source>
</evidence>
<dbReference type="InterPro" id="IPR053378">
    <property type="entry name" value="Prenyl_diphosphate_synthase"/>
</dbReference>
<dbReference type="PROSITE" id="PS00444">
    <property type="entry name" value="POLYPRENYL_SYNTHASE_2"/>
    <property type="match status" value="1"/>
</dbReference>
<evidence type="ECO:0000256" key="8">
    <source>
        <dbReference type="RuleBase" id="RU004466"/>
    </source>
</evidence>
<evidence type="ECO:0000256" key="4">
    <source>
        <dbReference type="ARBA" id="ARBA00022723"/>
    </source>
</evidence>
<dbReference type="HOGENOM" id="CLU_014015_0_1_5"/>
<reference evidence="10 11" key="1">
    <citation type="journal article" date="2012" name="J. Bacteriol.">
        <title>Genome sequence of the soybean symbiont Sinorhizobium fredii HH103.</title>
        <authorList>
            <person name="Weidner S."/>
            <person name="Becker A."/>
            <person name="Bonilla I."/>
            <person name="Jaenicke S."/>
            <person name="Lloret J."/>
            <person name="Margaret I."/>
            <person name="Puhler A."/>
            <person name="Ruiz-Sainz J.E."/>
            <person name="Schneiker-Bekel S."/>
            <person name="Szczepanowski R."/>
            <person name="Vinardell J.M."/>
            <person name="Zehner S."/>
            <person name="Gottfert M."/>
        </authorList>
    </citation>
    <scope>NUCLEOTIDE SEQUENCE [LARGE SCALE GENOMIC DNA]</scope>
    <source>
        <strain evidence="10 11">HH103</strain>
    </source>
</reference>
<dbReference type="SUPFAM" id="SSF48576">
    <property type="entry name" value="Terpenoid synthases"/>
    <property type="match status" value="1"/>
</dbReference>
<evidence type="ECO:0000256" key="3">
    <source>
        <dbReference type="ARBA" id="ARBA00022679"/>
    </source>
</evidence>
<dbReference type="EMBL" id="HE616890">
    <property type="protein sequence ID" value="CCE97788.1"/>
    <property type="molecule type" value="Genomic_DNA"/>
</dbReference>
<dbReference type="CDD" id="cd00685">
    <property type="entry name" value="Trans_IPPS_HT"/>
    <property type="match status" value="1"/>
</dbReference>
<keyword evidence="5" id="KW-0460">Magnesium</keyword>
<evidence type="ECO:0000256" key="1">
    <source>
        <dbReference type="ARBA" id="ARBA00001946"/>
    </source>
</evidence>
<dbReference type="FunFam" id="1.10.600.10:FF:000001">
    <property type="entry name" value="Geranylgeranyl diphosphate synthase"/>
    <property type="match status" value="1"/>
</dbReference>
<feature type="compositionally biased region" description="Low complexity" evidence="9">
    <location>
        <begin position="8"/>
        <end position="17"/>
    </location>
</feature>
<dbReference type="PANTHER" id="PTHR43281">
    <property type="entry name" value="FARNESYL DIPHOSPHATE SYNTHASE"/>
    <property type="match status" value="1"/>
</dbReference>
<keyword evidence="3 8" id="KW-0808">Transferase</keyword>
<dbReference type="eggNOG" id="COG0142">
    <property type="taxonomic scope" value="Bacteria"/>
</dbReference>
<gene>
    <name evidence="10" type="primary">ispA</name>
    <name evidence="10" type="ordered locus">SFHH103_03296</name>
</gene>
<evidence type="ECO:0000313" key="11">
    <source>
        <dbReference type="Proteomes" id="UP000007735"/>
    </source>
</evidence>
<dbReference type="GO" id="GO:0004659">
    <property type="term" value="F:prenyltransferase activity"/>
    <property type="evidence" value="ECO:0007669"/>
    <property type="project" value="InterPro"/>
</dbReference>
<name>G9A2M3_SINF1</name>
<evidence type="ECO:0000256" key="5">
    <source>
        <dbReference type="ARBA" id="ARBA00022842"/>
    </source>
</evidence>
<dbReference type="GO" id="GO:0046872">
    <property type="term" value="F:metal ion binding"/>
    <property type="evidence" value="ECO:0007669"/>
    <property type="project" value="UniProtKB-KW"/>
</dbReference>
<dbReference type="InterPro" id="IPR000092">
    <property type="entry name" value="Polyprenyl_synt"/>
</dbReference>
<comment type="similarity">
    <text evidence="2 8">Belongs to the FPP/GGPP synthase family.</text>
</comment>
<keyword evidence="4" id="KW-0479">Metal-binding</keyword>
<dbReference type="KEGG" id="sfh:SFHH103_03296"/>
<protein>
    <recommendedName>
        <fullName evidence="7">Probable farnesyl diphosphate synthase</fullName>
    </recommendedName>
</protein>
<dbReference type="STRING" id="1117943.SFHH103_03296"/>
<dbReference type="PATRIC" id="fig|380.5.peg.3493"/>
<dbReference type="Proteomes" id="UP000007735">
    <property type="component" value="Chromosome"/>
</dbReference>
<feature type="region of interest" description="Disordered" evidence="9">
    <location>
        <begin position="1"/>
        <end position="30"/>
    </location>
</feature>
<dbReference type="AlphaFoldDB" id="G9A2M3"/>
<organism evidence="10 11">
    <name type="scientific">Sinorhizobium fredii (strain HH103)</name>
    <dbReference type="NCBI Taxonomy" id="1117943"/>
    <lineage>
        <taxon>Bacteria</taxon>
        <taxon>Pseudomonadati</taxon>
        <taxon>Pseudomonadota</taxon>
        <taxon>Alphaproteobacteria</taxon>
        <taxon>Hyphomicrobiales</taxon>
        <taxon>Rhizobiaceae</taxon>
        <taxon>Sinorhizobium/Ensifer group</taxon>
        <taxon>Sinorhizobium</taxon>
    </lineage>
</organism>
<dbReference type="PROSITE" id="PS00723">
    <property type="entry name" value="POLYPRENYL_SYNTHASE_1"/>
    <property type="match status" value="1"/>
</dbReference>
<proteinExistence type="inferred from homology"/>
<evidence type="ECO:0000256" key="7">
    <source>
        <dbReference type="ARBA" id="ARBA00069024"/>
    </source>
</evidence>
<accession>G9A2M3</accession>
<dbReference type="GO" id="GO:0005737">
    <property type="term" value="C:cytoplasm"/>
    <property type="evidence" value="ECO:0007669"/>
    <property type="project" value="UniProtKB-ARBA"/>
</dbReference>
<dbReference type="GO" id="GO:0016114">
    <property type="term" value="P:terpenoid biosynthetic process"/>
    <property type="evidence" value="ECO:0007669"/>
    <property type="project" value="UniProtKB-ARBA"/>
</dbReference>
<dbReference type="InterPro" id="IPR033749">
    <property type="entry name" value="Polyprenyl_synt_CS"/>
</dbReference>
<dbReference type="SFLD" id="SFLDS00005">
    <property type="entry name" value="Isoprenoid_Synthase_Type_I"/>
    <property type="match status" value="1"/>
</dbReference>
<evidence type="ECO:0000313" key="10">
    <source>
        <dbReference type="EMBL" id="CCE97788.1"/>
    </source>
</evidence>
<evidence type="ECO:0000256" key="2">
    <source>
        <dbReference type="ARBA" id="ARBA00006706"/>
    </source>
</evidence>
<dbReference type="NCBIfam" id="NF045485">
    <property type="entry name" value="FPPsyn"/>
    <property type="match status" value="1"/>
</dbReference>
<sequence length="399" mass="42333">MPRERDAGAAFARFDAGQTSGRRATRPPRVLPERCPRPGCPPLCPFPTLISWIAKVERPFSEKDKGACALIPYKTRGLRRESPLKAALPRAKEPHMQDETPLFQERLKAAALAVESLLSTLLGPGAQADEIARPARLLDAMRHGVLNGGKRLRPFLVAESTALLGGSANAALRIGAALECVHCYSLVHDDLPAMDDDDLRRGQPTVHIAFDEATAILAGDSLLTFAFDIIAAPETPLSDGQKAALVLALARAAGLGGMAGGQALDLAAEKSAPDEAGIVTLQAMKTGALIRFACEAGAIIADAEPDDRRRLRAFGEKIGLAFQLADDLLDLTADAEAMGKATGKDAARGKGTLVALHGQAWAERQLEGLVAEAKELLQPYGARSAILVEAARFIANRRN</sequence>
<dbReference type="PANTHER" id="PTHR43281:SF1">
    <property type="entry name" value="FARNESYL DIPHOSPHATE SYNTHASE"/>
    <property type="match status" value="1"/>
</dbReference>
<dbReference type="InterPro" id="IPR008949">
    <property type="entry name" value="Isoprenoid_synthase_dom_sf"/>
</dbReference>
<dbReference type="Gene3D" id="1.10.600.10">
    <property type="entry name" value="Farnesyl Diphosphate Synthase"/>
    <property type="match status" value="1"/>
</dbReference>
<comment type="cofactor">
    <cofactor evidence="1">
        <name>Mg(2+)</name>
        <dbReference type="ChEBI" id="CHEBI:18420"/>
    </cofactor>
</comment>